<proteinExistence type="predicted"/>
<evidence type="ECO:0000313" key="2">
    <source>
        <dbReference type="EMBL" id="MPC62660.1"/>
    </source>
</evidence>
<organism evidence="2 3">
    <name type="scientific">Portunus trituberculatus</name>
    <name type="common">Swimming crab</name>
    <name type="synonym">Neptunus trituberculatus</name>
    <dbReference type="NCBI Taxonomy" id="210409"/>
    <lineage>
        <taxon>Eukaryota</taxon>
        <taxon>Metazoa</taxon>
        <taxon>Ecdysozoa</taxon>
        <taxon>Arthropoda</taxon>
        <taxon>Crustacea</taxon>
        <taxon>Multicrustacea</taxon>
        <taxon>Malacostraca</taxon>
        <taxon>Eumalacostraca</taxon>
        <taxon>Eucarida</taxon>
        <taxon>Decapoda</taxon>
        <taxon>Pleocyemata</taxon>
        <taxon>Brachyura</taxon>
        <taxon>Eubrachyura</taxon>
        <taxon>Portunoidea</taxon>
        <taxon>Portunidae</taxon>
        <taxon>Portuninae</taxon>
        <taxon>Portunus</taxon>
    </lineage>
</organism>
<sequence>MNTFQPLKSPRQSSSQGRRDDSHPVFLAPACKGVSSRLDAIYSFRLLSSLGRTRRTRHINICLYNS</sequence>
<evidence type="ECO:0000313" key="3">
    <source>
        <dbReference type="Proteomes" id="UP000324222"/>
    </source>
</evidence>
<gene>
    <name evidence="2" type="ORF">E2C01_056749</name>
</gene>
<reference evidence="2 3" key="1">
    <citation type="submission" date="2019-05" db="EMBL/GenBank/DDBJ databases">
        <title>Another draft genome of Portunus trituberculatus and its Hox gene families provides insights of decapod evolution.</title>
        <authorList>
            <person name="Jeong J.-H."/>
            <person name="Song I."/>
            <person name="Kim S."/>
            <person name="Choi T."/>
            <person name="Kim D."/>
            <person name="Ryu S."/>
            <person name="Kim W."/>
        </authorList>
    </citation>
    <scope>NUCLEOTIDE SEQUENCE [LARGE SCALE GENOMIC DNA]</scope>
    <source>
        <tissue evidence="2">Muscle</tissue>
    </source>
</reference>
<protein>
    <submittedName>
        <fullName evidence="2">Uncharacterized protein</fullName>
    </submittedName>
</protein>
<keyword evidence="3" id="KW-1185">Reference proteome</keyword>
<evidence type="ECO:0000256" key="1">
    <source>
        <dbReference type="SAM" id="MobiDB-lite"/>
    </source>
</evidence>
<name>A0A5B7GRN6_PORTR</name>
<comment type="caution">
    <text evidence="2">The sequence shown here is derived from an EMBL/GenBank/DDBJ whole genome shotgun (WGS) entry which is preliminary data.</text>
</comment>
<dbReference type="Proteomes" id="UP000324222">
    <property type="component" value="Unassembled WGS sequence"/>
</dbReference>
<accession>A0A5B7GRN6</accession>
<feature type="region of interest" description="Disordered" evidence="1">
    <location>
        <begin position="1"/>
        <end position="24"/>
    </location>
</feature>
<dbReference type="AlphaFoldDB" id="A0A5B7GRN6"/>
<dbReference type="EMBL" id="VSRR010019922">
    <property type="protein sequence ID" value="MPC62660.1"/>
    <property type="molecule type" value="Genomic_DNA"/>
</dbReference>